<keyword evidence="6" id="KW-1185">Reference proteome</keyword>
<evidence type="ECO:0000313" key="6">
    <source>
        <dbReference type="Proteomes" id="UP001165079"/>
    </source>
</evidence>
<evidence type="ECO:0000259" key="3">
    <source>
        <dbReference type="Pfam" id="PF10646"/>
    </source>
</evidence>
<feature type="domain" description="GerMN" evidence="3">
    <location>
        <begin position="180"/>
        <end position="289"/>
    </location>
</feature>
<dbReference type="EMBL" id="BSTX01000001">
    <property type="protein sequence ID" value="GLZ76249.1"/>
    <property type="molecule type" value="Genomic_DNA"/>
</dbReference>
<keyword evidence="2" id="KW-0732">Signal</keyword>
<dbReference type="InterPro" id="IPR018910">
    <property type="entry name" value="LpqB_C"/>
</dbReference>
<feature type="domain" description="Lipoprotein LpqB C-terminal" evidence="4">
    <location>
        <begin position="389"/>
        <end position="555"/>
    </location>
</feature>
<organism evidence="5 6">
    <name type="scientific">Actinorhabdospora filicis</name>
    <dbReference type="NCBI Taxonomy" id="1785913"/>
    <lineage>
        <taxon>Bacteria</taxon>
        <taxon>Bacillati</taxon>
        <taxon>Actinomycetota</taxon>
        <taxon>Actinomycetes</taxon>
        <taxon>Micromonosporales</taxon>
        <taxon>Micromonosporaceae</taxon>
        <taxon>Actinorhabdospora</taxon>
    </lineage>
</organism>
<dbReference type="RefSeq" id="WP_285661433.1">
    <property type="nucleotide sequence ID" value="NZ_BSTX01000001.1"/>
</dbReference>
<dbReference type="Pfam" id="PF10647">
    <property type="entry name" value="Gmad1"/>
    <property type="match status" value="1"/>
</dbReference>
<feature type="region of interest" description="Disordered" evidence="1">
    <location>
        <begin position="558"/>
        <end position="584"/>
    </location>
</feature>
<sequence length="584" mass="62242">MDRRRNALLAAGVALGLLMTTTACGIPEDGPVVPLGLQKFDPASGYTGGGEQVPSTRADESVANFLKAAAGDPAKRQNRLERFMADNKKEQRWGEIEGLPLIDDVNIEPVNIGKVRVTGKIIATYTLDGQILPPETGNTDIDLTYLLTQDPKTDLWLFSEAPTQILLTVAHFRESYAPAPIYFLNKPDHHNVVADTRYLFNNAPPEQKTADLLLWLVAGPSQAMKPFVYTAVPPNTNLNSADMRADGTVVVDLDSGAANIDTTLIRPQLAWTLRSVRTELIGGFDLQVDSISRVTGSLVDSRATNLASSLVPRDLRPRVITEGTVQPPVPGVPAATYQGLRYAVPNIAAGKTILVSPEGVRVVKPLGEGQVPKNPDPTSIKITDLPPGEVGRPTWLSDSIVLIPVAGKVYAAALGDKDTTKASSGPVMNATVGRIAMSPDGARLAYTSGGRAHWAAIQENGDGTVTVGAAHDLGPDMTQVRDVGWSRQDRVAITGVSSDKQHLVEYSLDNVFVKSVEDLGSASELDELAVKCADPWNGPGTVGDLYVTVGDTVYQSSSGASLTQYRPEPADTASSLKGRGLFLQ</sequence>
<dbReference type="PROSITE" id="PS51257">
    <property type="entry name" value="PROKAR_LIPOPROTEIN"/>
    <property type="match status" value="1"/>
</dbReference>
<comment type="caution">
    <text evidence="5">The sequence shown here is derived from an EMBL/GenBank/DDBJ whole genome shotgun (WGS) entry which is preliminary data.</text>
</comment>
<feature type="signal peptide" evidence="2">
    <location>
        <begin position="1"/>
        <end position="25"/>
    </location>
</feature>
<gene>
    <name evidence="5" type="ORF">Afil01_10560</name>
</gene>
<dbReference type="Proteomes" id="UP001165079">
    <property type="component" value="Unassembled WGS sequence"/>
</dbReference>
<protein>
    <recommendedName>
        <fullName evidence="7">Sporulation and spore germination protein</fullName>
    </recommendedName>
</protein>
<evidence type="ECO:0000256" key="1">
    <source>
        <dbReference type="SAM" id="MobiDB-lite"/>
    </source>
</evidence>
<evidence type="ECO:0000259" key="4">
    <source>
        <dbReference type="Pfam" id="PF10647"/>
    </source>
</evidence>
<dbReference type="SUPFAM" id="SSF50969">
    <property type="entry name" value="YVTN repeat-like/Quinoprotein amine dehydrogenase"/>
    <property type="match status" value="1"/>
</dbReference>
<evidence type="ECO:0000256" key="2">
    <source>
        <dbReference type="SAM" id="SignalP"/>
    </source>
</evidence>
<evidence type="ECO:0000313" key="5">
    <source>
        <dbReference type="EMBL" id="GLZ76249.1"/>
    </source>
</evidence>
<feature type="region of interest" description="Disordered" evidence="1">
    <location>
        <begin position="366"/>
        <end position="386"/>
    </location>
</feature>
<dbReference type="Pfam" id="PF10646">
    <property type="entry name" value="Germane"/>
    <property type="match status" value="1"/>
</dbReference>
<proteinExistence type="predicted"/>
<name>A0A9W6W769_9ACTN</name>
<evidence type="ECO:0008006" key="7">
    <source>
        <dbReference type="Google" id="ProtNLM"/>
    </source>
</evidence>
<accession>A0A9W6W769</accession>
<reference evidence="5" key="1">
    <citation type="submission" date="2023-03" db="EMBL/GenBank/DDBJ databases">
        <title>Actinorhabdospora filicis NBRC 111898.</title>
        <authorList>
            <person name="Ichikawa N."/>
            <person name="Sato H."/>
            <person name="Tonouchi N."/>
        </authorList>
    </citation>
    <scope>NUCLEOTIDE SEQUENCE</scope>
    <source>
        <strain evidence="5">NBRC 111898</strain>
    </source>
</reference>
<dbReference type="AlphaFoldDB" id="A0A9W6W769"/>
<dbReference type="InterPro" id="IPR019606">
    <property type="entry name" value="GerMN"/>
</dbReference>
<dbReference type="InterPro" id="IPR011044">
    <property type="entry name" value="Quino_amine_DH_bsu"/>
</dbReference>
<feature type="chain" id="PRO_5040817879" description="Sporulation and spore germination protein" evidence="2">
    <location>
        <begin position="26"/>
        <end position="584"/>
    </location>
</feature>